<gene>
    <name evidence="3" type="ORF">KC614_03785</name>
</gene>
<evidence type="ECO:0000313" key="3">
    <source>
        <dbReference type="EMBL" id="MCA9392297.1"/>
    </source>
</evidence>
<dbReference type="SUPFAM" id="SSF51735">
    <property type="entry name" value="NAD(P)-binding Rossmann-fold domains"/>
    <property type="match status" value="1"/>
</dbReference>
<evidence type="ECO:0000259" key="2">
    <source>
        <dbReference type="Pfam" id="PF01370"/>
    </source>
</evidence>
<dbReference type="Proteomes" id="UP000751518">
    <property type="component" value="Unassembled WGS sequence"/>
</dbReference>
<organism evidence="3 4">
    <name type="scientific">candidate division WWE3 bacterium</name>
    <dbReference type="NCBI Taxonomy" id="2053526"/>
    <lineage>
        <taxon>Bacteria</taxon>
        <taxon>Katanobacteria</taxon>
    </lineage>
</organism>
<dbReference type="EC" id="4.2.1.47" evidence="3"/>
<feature type="domain" description="NAD-dependent epimerase/dehydratase" evidence="2">
    <location>
        <begin position="3"/>
        <end position="243"/>
    </location>
</feature>
<dbReference type="Pfam" id="PF01370">
    <property type="entry name" value="Epimerase"/>
    <property type="match status" value="1"/>
</dbReference>
<reference evidence="3" key="1">
    <citation type="submission" date="2020-04" db="EMBL/GenBank/DDBJ databases">
        <authorList>
            <person name="Zhang T."/>
        </authorList>
    </citation>
    <scope>NUCLEOTIDE SEQUENCE</scope>
    <source>
        <strain evidence="3">HKST-UBA03</strain>
    </source>
</reference>
<dbReference type="Gene3D" id="3.40.50.720">
    <property type="entry name" value="NAD(P)-binding Rossmann-like Domain"/>
    <property type="match status" value="1"/>
</dbReference>
<comment type="similarity">
    <text evidence="1">Belongs to the NAD(P)-dependent epimerase/dehydratase family.</text>
</comment>
<keyword evidence="3" id="KW-0456">Lyase</keyword>
<sequence>MKILIAGGAGFIGINLTAHLLHNYPKDAVYILDSLRPEFKQPIDKYSERNNFSFVEGDVADKEVVKNALSEIIPDVIINAVNTHNHNNTPEAIYLTNYYLLEAVREQQIRLHRYILLSDDEVYGDTITVEGNVHDAQENDRLNPTNPEIAALAGADLLTTTYFLKYKIPTVVLRTANIFGDYQNTTRLLPNLITHAINNEDIPIYGDGKHTRDWLHISDLCELLSKIVQEDLPQINGETFNIATGLAHTILETTEMILTILNKPKELISFVKDTTPGVQRKVLDIEKSSEILNFTPPNDFNEKLKQTIEWYQNHTDFYDESRR</sequence>
<dbReference type="AlphaFoldDB" id="A0A955LK98"/>
<reference evidence="3" key="2">
    <citation type="journal article" date="2021" name="Microbiome">
        <title>Successional dynamics and alternative stable states in a saline activated sludge microbial community over 9 years.</title>
        <authorList>
            <person name="Wang Y."/>
            <person name="Ye J."/>
            <person name="Ju F."/>
            <person name="Liu L."/>
            <person name="Boyd J.A."/>
            <person name="Deng Y."/>
            <person name="Parks D.H."/>
            <person name="Jiang X."/>
            <person name="Yin X."/>
            <person name="Woodcroft B.J."/>
            <person name="Tyson G.W."/>
            <person name="Hugenholtz P."/>
            <person name="Polz M.F."/>
            <person name="Zhang T."/>
        </authorList>
    </citation>
    <scope>NUCLEOTIDE SEQUENCE</scope>
    <source>
        <strain evidence="3">HKST-UBA03</strain>
    </source>
</reference>
<evidence type="ECO:0000256" key="1">
    <source>
        <dbReference type="ARBA" id="ARBA00007637"/>
    </source>
</evidence>
<dbReference type="InterPro" id="IPR001509">
    <property type="entry name" value="Epimerase_deHydtase"/>
</dbReference>
<dbReference type="Gene3D" id="3.90.25.10">
    <property type="entry name" value="UDP-galactose 4-epimerase, domain 1"/>
    <property type="match status" value="1"/>
</dbReference>
<dbReference type="GO" id="GO:0008446">
    <property type="term" value="F:GDP-mannose 4,6-dehydratase activity"/>
    <property type="evidence" value="ECO:0007669"/>
    <property type="project" value="UniProtKB-EC"/>
</dbReference>
<dbReference type="EMBL" id="JAGQKZ010000035">
    <property type="protein sequence ID" value="MCA9392297.1"/>
    <property type="molecule type" value="Genomic_DNA"/>
</dbReference>
<dbReference type="PANTHER" id="PTHR43000">
    <property type="entry name" value="DTDP-D-GLUCOSE 4,6-DEHYDRATASE-RELATED"/>
    <property type="match status" value="1"/>
</dbReference>
<comment type="caution">
    <text evidence="3">The sequence shown here is derived from an EMBL/GenBank/DDBJ whole genome shotgun (WGS) entry which is preliminary data.</text>
</comment>
<accession>A0A955LK98</accession>
<protein>
    <submittedName>
        <fullName evidence="3">GDP-mannose 4,6-dehydratase</fullName>
        <ecNumber evidence="3">4.2.1.47</ecNumber>
    </submittedName>
</protein>
<proteinExistence type="inferred from homology"/>
<name>A0A955LK98_UNCKA</name>
<evidence type="ECO:0000313" key="4">
    <source>
        <dbReference type="Proteomes" id="UP000751518"/>
    </source>
</evidence>
<dbReference type="InterPro" id="IPR036291">
    <property type="entry name" value="NAD(P)-bd_dom_sf"/>
</dbReference>